<name>A0A024GKU5_9STRA</name>
<sequence>MWIILIYFVCQLAQLQCLDLMGNKKSNEKLENGLPSPHLKPQFDSSWEEREAFIRAKYEKQLFCQGASAVAQKQQEIDSLTQQMNCIPGHTFALTSDKTLEVLKRSSNAPRKSSSTYGMVEYIGVLIVELIEGVDVSKYNKNDRSDLFVTLRLGEQMVTSNTIKNDFKPRWNQKLLLSWDGLSPLKVELHDRKRFHSSRSLGGFIVDSDLLQLLIEADNDGSNEESNRQSTAIDSWHQVSLTNDERTRYEMQPACSNNHSVPLYPRNGTDESAHEPLRKMIQKMSKNVTIRKLLRAHERTDKTVGLIHLRLALQKF</sequence>
<evidence type="ECO:0000259" key="2">
    <source>
        <dbReference type="PROSITE" id="PS50004"/>
    </source>
</evidence>
<gene>
    <name evidence="3" type="ORF">BN9_078910</name>
</gene>
<dbReference type="SUPFAM" id="SSF57863">
    <property type="entry name" value="ArfGap/RecO-like zinc finger"/>
    <property type="match status" value="1"/>
</dbReference>
<dbReference type="InterPro" id="IPR038508">
    <property type="entry name" value="ArfGAP_dom_sf"/>
</dbReference>
<dbReference type="STRING" id="65357.A0A024GKU5"/>
<dbReference type="PROSITE" id="PS50004">
    <property type="entry name" value="C2"/>
    <property type="match status" value="1"/>
</dbReference>
<dbReference type="Proteomes" id="UP000053237">
    <property type="component" value="Unassembled WGS sequence"/>
</dbReference>
<dbReference type="AlphaFoldDB" id="A0A024GKU5"/>
<keyword evidence="4" id="KW-1185">Reference proteome</keyword>
<evidence type="ECO:0000313" key="4">
    <source>
        <dbReference type="Proteomes" id="UP000053237"/>
    </source>
</evidence>
<dbReference type="InterPro" id="IPR000008">
    <property type="entry name" value="C2_dom"/>
</dbReference>
<dbReference type="SUPFAM" id="SSF49562">
    <property type="entry name" value="C2 domain (Calcium/lipid-binding domain, CaLB)"/>
    <property type="match status" value="1"/>
</dbReference>
<keyword evidence="1" id="KW-0732">Signal</keyword>
<accession>A0A024GKU5</accession>
<organism evidence="3 4">
    <name type="scientific">Albugo candida</name>
    <dbReference type="NCBI Taxonomy" id="65357"/>
    <lineage>
        <taxon>Eukaryota</taxon>
        <taxon>Sar</taxon>
        <taxon>Stramenopiles</taxon>
        <taxon>Oomycota</taxon>
        <taxon>Peronosporomycetes</taxon>
        <taxon>Albuginales</taxon>
        <taxon>Albuginaceae</taxon>
        <taxon>Albugo</taxon>
    </lineage>
</organism>
<dbReference type="InterPro" id="IPR037278">
    <property type="entry name" value="ARFGAP/RecO"/>
</dbReference>
<evidence type="ECO:0000256" key="1">
    <source>
        <dbReference type="SAM" id="SignalP"/>
    </source>
</evidence>
<dbReference type="Pfam" id="PF00168">
    <property type="entry name" value="C2"/>
    <property type="match status" value="1"/>
</dbReference>
<reference evidence="3 4" key="1">
    <citation type="submission" date="2012-05" db="EMBL/GenBank/DDBJ databases">
        <title>Recombination and specialization in a pathogen metapopulation.</title>
        <authorList>
            <person name="Gardiner A."/>
            <person name="Kemen E."/>
            <person name="Schultz-Larsen T."/>
            <person name="MacLean D."/>
            <person name="Van Oosterhout C."/>
            <person name="Jones J.D.G."/>
        </authorList>
    </citation>
    <scope>NUCLEOTIDE SEQUENCE [LARGE SCALE GENOMIC DNA]</scope>
    <source>
        <strain evidence="3 4">Ac Nc2</strain>
    </source>
</reference>
<protein>
    <recommendedName>
        <fullName evidence="2">C2 domain-containing protein</fullName>
    </recommendedName>
</protein>
<feature type="domain" description="C2" evidence="2">
    <location>
        <begin position="106"/>
        <end position="223"/>
    </location>
</feature>
<dbReference type="Gene3D" id="2.60.40.150">
    <property type="entry name" value="C2 domain"/>
    <property type="match status" value="1"/>
</dbReference>
<dbReference type="EMBL" id="CAIX01000145">
    <property type="protein sequence ID" value="CCI46936.1"/>
    <property type="molecule type" value="Genomic_DNA"/>
</dbReference>
<dbReference type="GO" id="GO:0005543">
    <property type="term" value="F:phospholipid binding"/>
    <property type="evidence" value="ECO:0007669"/>
    <property type="project" value="InterPro"/>
</dbReference>
<dbReference type="InParanoid" id="A0A024GKU5"/>
<dbReference type="OrthoDB" id="10266696at2759"/>
<proteinExistence type="predicted"/>
<dbReference type="InterPro" id="IPR044518">
    <property type="entry name" value="ARF_GAP_AGD11/12/13"/>
</dbReference>
<dbReference type="SMART" id="SM00239">
    <property type="entry name" value="C2"/>
    <property type="match status" value="1"/>
</dbReference>
<dbReference type="PANTHER" id="PTHR46220">
    <property type="entry name" value="ADP-RIBOSYLATION FACTOR GTPASE-ACTIVATING PROTEIN AGD12"/>
    <property type="match status" value="1"/>
</dbReference>
<dbReference type="PANTHER" id="PTHR46220:SF1">
    <property type="entry name" value="ADP-RIBOSYLATION FACTOR GTPASE-ACTIVATING PROTEIN AGD12"/>
    <property type="match status" value="1"/>
</dbReference>
<dbReference type="InterPro" id="IPR035892">
    <property type="entry name" value="C2_domain_sf"/>
</dbReference>
<evidence type="ECO:0000313" key="3">
    <source>
        <dbReference type="EMBL" id="CCI46936.1"/>
    </source>
</evidence>
<feature type="signal peptide" evidence="1">
    <location>
        <begin position="1"/>
        <end position="17"/>
    </location>
</feature>
<dbReference type="Gene3D" id="1.10.220.150">
    <property type="entry name" value="Arf GTPase activating protein"/>
    <property type="match status" value="1"/>
</dbReference>
<feature type="chain" id="PRO_5001529680" description="C2 domain-containing protein" evidence="1">
    <location>
        <begin position="18"/>
        <end position="316"/>
    </location>
</feature>
<dbReference type="GO" id="GO:0005096">
    <property type="term" value="F:GTPase activator activity"/>
    <property type="evidence" value="ECO:0007669"/>
    <property type="project" value="InterPro"/>
</dbReference>
<comment type="caution">
    <text evidence="3">The sequence shown here is derived from an EMBL/GenBank/DDBJ whole genome shotgun (WGS) entry which is preliminary data.</text>
</comment>